<proteinExistence type="predicted"/>
<sequence>MLVTTFRFVSGFIVAFVRRCLPLFYSIFEEAYIFATQRPMSADELMSPDLKDSLEFILECPICYSEYEAVRVCKLQYEYIKVLNVVELDKGGRNEGQYEIKKNSPKTKQSNLIS</sequence>
<evidence type="ECO:0000256" key="1">
    <source>
        <dbReference type="SAM" id="MobiDB-lite"/>
    </source>
</evidence>
<keyword evidence="3" id="KW-1185">Reference proteome</keyword>
<dbReference type="EMBL" id="LIAE01007104">
    <property type="protein sequence ID" value="PAV81944.1"/>
    <property type="molecule type" value="Genomic_DNA"/>
</dbReference>
<comment type="caution">
    <text evidence="2">The sequence shown here is derived from an EMBL/GenBank/DDBJ whole genome shotgun (WGS) entry which is preliminary data.</text>
</comment>
<name>A0A2A2L711_9BILA</name>
<protein>
    <submittedName>
        <fullName evidence="2">Uncharacterized protein</fullName>
    </submittedName>
</protein>
<dbReference type="AlphaFoldDB" id="A0A2A2L711"/>
<reference evidence="2 3" key="1">
    <citation type="journal article" date="2017" name="Curr. Biol.">
        <title>Genome architecture and evolution of a unichromosomal asexual nematode.</title>
        <authorList>
            <person name="Fradin H."/>
            <person name="Zegar C."/>
            <person name="Gutwein M."/>
            <person name="Lucas J."/>
            <person name="Kovtun M."/>
            <person name="Corcoran D."/>
            <person name="Baugh L.R."/>
            <person name="Kiontke K."/>
            <person name="Gunsalus K."/>
            <person name="Fitch D.H."/>
            <person name="Piano F."/>
        </authorList>
    </citation>
    <scope>NUCLEOTIDE SEQUENCE [LARGE SCALE GENOMIC DNA]</scope>
    <source>
        <strain evidence="2">PF1309</strain>
    </source>
</reference>
<evidence type="ECO:0000313" key="3">
    <source>
        <dbReference type="Proteomes" id="UP000218231"/>
    </source>
</evidence>
<dbReference type="Proteomes" id="UP000218231">
    <property type="component" value="Unassembled WGS sequence"/>
</dbReference>
<gene>
    <name evidence="2" type="ORF">WR25_26870</name>
</gene>
<organism evidence="2 3">
    <name type="scientific">Diploscapter pachys</name>
    <dbReference type="NCBI Taxonomy" id="2018661"/>
    <lineage>
        <taxon>Eukaryota</taxon>
        <taxon>Metazoa</taxon>
        <taxon>Ecdysozoa</taxon>
        <taxon>Nematoda</taxon>
        <taxon>Chromadorea</taxon>
        <taxon>Rhabditida</taxon>
        <taxon>Rhabditina</taxon>
        <taxon>Rhabditomorpha</taxon>
        <taxon>Rhabditoidea</taxon>
        <taxon>Rhabditidae</taxon>
        <taxon>Diploscapter</taxon>
    </lineage>
</organism>
<feature type="region of interest" description="Disordered" evidence="1">
    <location>
        <begin position="95"/>
        <end position="114"/>
    </location>
</feature>
<accession>A0A2A2L711</accession>
<evidence type="ECO:0000313" key="2">
    <source>
        <dbReference type="EMBL" id="PAV81944.1"/>
    </source>
</evidence>